<dbReference type="InterPro" id="IPR014729">
    <property type="entry name" value="Rossmann-like_a/b/a_fold"/>
</dbReference>
<keyword evidence="9" id="KW-0028">Amino-acid biosynthesis</keyword>
<dbReference type="Pfam" id="PF00733">
    <property type="entry name" value="Asn_synthase"/>
    <property type="match status" value="1"/>
</dbReference>
<name>A0A6J4SEF9_9ACTN</name>
<dbReference type="SUPFAM" id="SSF56235">
    <property type="entry name" value="N-terminal nucleophile aminohydrolases (Ntn hydrolases)"/>
    <property type="match status" value="1"/>
</dbReference>
<dbReference type="EMBL" id="CADCVT010000137">
    <property type="protein sequence ID" value="CAA9491398.1"/>
    <property type="molecule type" value="Genomic_DNA"/>
</dbReference>
<evidence type="ECO:0000256" key="11">
    <source>
        <dbReference type="PIRSR" id="PIRSR001589-3"/>
    </source>
</evidence>
<dbReference type="SUPFAM" id="SSF52402">
    <property type="entry name" value="Adenine nucleotide alpha hydrolases-like"/>
    <property type="match status" value="1"/>
</dbReference>
<comment type="similarity">
    <text evidence="2">Belongs to the asparagine synthetase family.</text>
</comment>
<dbReference type="NCBIfam" id="TIGR01536">
    <property type="entry name" value="asn_synth_AEB"/>
    <property type="match status" value="1"/>
</dbReference>
<dbReference type="GO" id="GO:0005829">
    <property type="term" value="C:cytosol"/>
    <property type="evidence" value="ECO:0007669"/>
    <property type="project" value="TreeGrafter"/>
</dbReference>
<dbReference type="GO" id="GO:0005524">
    <property type="term" value="F:ATP binding"/>
    <property type="evidence" value="ECO:0007669"/>
    <property type="project" value="UniProtKB-KW"/>
</dbReference>
<dbReference type="InterPro" id="IPR017932">
    <property type="entry name" value="GATase_2_dom"/>
</dbReference>
<comment type="catalytic activity">
    <reaction evidence="8">
        <text>L-aspartate + L-glutamine + ATP + H2O = L-asparagine + L-glutamate + AMP + diphosphate + H(+)</text>
        <dbReference type="Rhea" id="RHEA:12228"/>
        <dbReference type="ChEBI" id="CHEBI:15377"/>
        <dbReference type="ChEBI" id="CHEBI:15378"/>
        <dbReference type="ChEBI" id="CHEBI:29985"/>
        <dbReference type="ChEBI" id="CHEBI:29991"/>
        <dbReference type="ChEBI" id="CHEBI:30616"/>
        <dbReference type="ChEBI" id="CHEBI:33019"/>
        <dbReference type="ChEBI" id="CHEBI:58048"/>
        <dbReference type="ChEBI" id="CHEBI:58359"/>
        <dbReference type="ChEBI" id="CHEBI:456215"/>
        <dbReference type="EC" id="6.3.5.4"/>
    </reaction>
</comment>
<protein>
    <recommendedName>
        <fullName evidence="3">asparagine synthase (glutamine-hydrolyzing)</fullName>
        <ecNumber evidence="3">6.3.5.4</ecNumber>
    </recommendedName>
</protein>
<feature type="active site" description="For GATase activity" evidence="9">
    <location>
        <position position="2"/>
    </location>
</feature>
<sequence length="623" mass="68057">MCGISGFAGPGAAGRRDLADRQIALLDHRGPDAHGVFVKPDAVLAQNRLAVIDLVSGDPPLTDESGDVGAVLNGEIYNFQALREELAHAGHRFSSRGDTEVLAHLAEEEDDPRELARRLDGMFAFATWDERRRRLLLGRDRLGKKPLYYAMTSDGQLVFASEIKALLAHPGVPREFDPSVLPSYLLYGYVPSPGTVYGGIQSVPPGAVLAFTPGGEPRVVSYWEPPLVGHNAGAHADLSLRAAAAGVRERLERAVERRLVADVPLGAYLSGGIDSSAIVALAADRADHRLSTFTIGFEDTDGFDERPYAKIVARRYGTDHHEWVVQPEAVDLVDRLVWHYDQPFGDSSAIPTYLLAELTRRHVTVALSGDGGDELFGGYERLLGGLLLARYNAAPSLLRRGVDRTLEAAASSPALDRARRFTASADRGLPIAYESWAGFVSEADRDQLLRGQDGAGAAHARIWEASAGAATLDRLLDLNLRTYLLGDLLPKADRMSMAHALEVRSPFLDAELLDYAARLPPALKIRGPVLKRVLKAAVADLLPSEIVKRRKRGFGVPVDRWFRTDLREYVTSRLTAPDARLKEWLDPGAVDALVADHVSGRRNSGHSLWTLLTLEVFLRERIG</sequence>
<dbReference type="GO" id="GO:0006529">
    <property type="term" value="P:asparagine biosynthetic process"/>
    <property type="evidence" value="ECO:0007669"/>
    <property type="project" value="UniProtKB-KW"/>
</dbReference>
<accession>A0A6J4SEF9</accession>
<evidence type="ECO:0000256" key="7">
    <source>
        <dbReference type="ARBA" id="ARBA00022962"/>
    </source>
</evidence>
<feature type="binding site" evidence="10">
    <location>
        <begin position="368"/>
        <end position="369"/>
    </location>
    <ligand>
        <name>ATP</name>
        <dbReference type="ChEBI" id="CHEBI:30616"/>
    </ligand>
</feature>
<evidence type="ECO:0000259" key="12">
    <source>
        <dbReference type="PROSITE" id="PS51278"/>
    </source>
</evidence>
<feature type="binding site" evidence="10">
    <location>
        <position position="98"/>
    </location>
    <ligand>
        <name>L-glutamine</name>
        <dbReference type="ChEBI" id="CHEBI:58359"/>
    </ligand>
</feature>
<dbReference type="InterPro" id="IPR029055">
    <property type="entry name" value="Ntn_hydrolases_N"/>
</dbReference>
<evidence type="ECO:0000256" key="5">
    <source>
        <dbReference type="ARBA" id="ARBA00022840"/>
    </source>
</evidence>
<evidence type="ECO:0000256" key="3">
    <source>
        <dbReference type="ARBA" id="ARBA00012737"/>
    </source>
</evidence>
<evidence type="ECO:0000256" key="10">
    <source>
        <dbReference type="PIRSR" id="PIRSR001589-2"/>
    </source>
</evidence>
<feature type="site" description="Important for beta-aspartyl-AMP intermediate formation" evidence="11">
    <location>
        <position position="370"/>
    </location>
</feature>
<evidence type="ECO:0000313" key="13">
    <source>
        <dbReference type="EMBL" id="CAA9491398.1"/>
    </source>
</evidence>
<evidence type="ECO:0000256" key="1">
    <source>
        <dbReference type="ARBA" id="ARBA00005187"/>
    </source>
</evidence>
<keyword evidence="6 9" id="KW-0061">Asparagine biosynthesis</keyword>
<dbReference type="InterPro" id="IPR001962">
    <property type="entry name" value="Asn_synthase"/>
</dbReference>
<dbReference type="CDD" id="cd00712">
    <property type="entry name" value="AsnB"/>
    <property type="match status" value="1"/>
</dbReference>
<keyword evidence="5 10" id="KW-0067">ATP-binding</keyword>
<dbReference type="PROSITE" id="PS51278">
    <property type="entry name" value="GATASE_TYPE_2"/>
    <property type="match status" value="1"/>
</dbReference>
<dbReference type="InterPro" id="IPR006426">
    <property type="entry name" value="Asn_synth_AEB"/>
</dbReference>
<dbReference type="Gene3D" id="3.60.20.10">
    <property type="entry name" value="Glutamine Phosphoribosylpyrophosphate, subunit 1, domain 1"/>
    <property type="match status" value="1"/>
</dbReference>
<feature type="domain" description="Glutamine amidotransferase type-2" evidence="12">
    <location>
        <begin position="2"/>
        <end position="214"/>
    </location>
</feature>
<dbReference type="Gene3D" id="3.40.50.620">
    <property type="entry name" value="HUPs"/>
    <property type="match status" value="1"/>
</dbReference>
<comment type="pathway">
    <text evidence="1">Amino-acid biosynthesis; L-asparagine biosynthesis; L-asparagine from L-aspartate (L-Gln route): step 1/1.</text>
</comment>
<keyword evidence="13" id="KW-0436">Ligase</keyword>
<feature type="binding site" evidence="10">
    <location>
        <position position="295"/>
    </location>
    <ligand>
        <name>ATP</name>
        <dbReference type="ChEBI" id="CHEBI:30616"/>
    </ligand>
</feature>
<gene>
    <name evidence="13" type="ORF">AVDCRST_MAG85-1248</name>
</gene>
<dbReference type="EC" id="6.3.5.4" evidence="3"/>
<evidence type="ECO:0000256" key="6">
    <source>
        <dbReference type="ARBA" id="ARBA00022888"/>
    </source>
</evidence>
<organism evidence="13">
    <name type="scientific">uncultured Solirubrobacteraceae bacterium</name>
    <dbReference type="NCBI Taxonomy" id="1162706"/>
    <lineage>
        <taxon>Bacteria</taxon>
        <taxon>Bacillati</taxon>
        <taxon>Actinomycetota</taxon>
        <taxon>Thermoleophilia</taxon>
        <taxon>Solirubrobacterales</taxon>
        <taxon>Solirubrobacteraceae</taxon>
        <taxon>environmental samples</taxon>
    </lineage>
</organism>
<dbReference type="PANTHER" id="PTHR43284">
    <property type="entry name" value="ASPARAGINE SYNTHETASE (GLUTAMINE-HYDROLYZING)"/>
    <property type="match status" value="1"/>
</dbReference>
<keyword evidence="7 9" id="KW-0315">Glutamine amidotransferase</keyword>
<reference evidence="13" key="1">
    <citation type="submission" date="2020-02" db="EMBL/GenBank/DDBJ databases">
        <authorList>
            <person name="Meier V. D."/>
        </authorList>
    </citation>
    <scope>NUCLEOTIDE SEQUENCE</scope>
    <source>
        <strain evidence="13">AVDCRST_MAG85</strain>
    </source>
</reference>
<evidence type="ECO:0000256" key="9">
    <source>
        <dbReference type="PIRSR" id="PIRSR001589-1"/>
    </source>
</evidence>
<dbReference type="PANTHER" id="PTHR43284:SF1">
    <property type="entry name" value="ASPARAGINE SYNTHETASE"/>
    <property type="match status" value="1"/>
</dbReference>
<dbReference type="InterPro" id="IPR033738">
    <property type="entry name" value="AsnB_N"/>
</dbReference>
<keyword evidence="4 10" id="KW-0547">Nucleotide-binding</keyword>
<dbReference type="AlphaFoldDB" id="A0A6J4SEF9"/>
<evidence type="ECO:0000256" key="2">
    <source>
        <dbReference type="ARBA" id="ARBA00005752"/>
    </source>
</evidence>
<dbReference type="InterPro" id="IPR051786">
    <property type="entry name" value="ASN_synthetase/amidase"/>
</dbReference>
<dbReference type="PIRSF" id="PIRSF001589">
    <property type="entry name" value="Asn_synthetase_glu-h"/>
    <property type="match status" value="1"/>
</dbReference>
<dbReference type="Pfam" id="PF13537">
    <property type="entry name" value="GATase_7"/>
    <property type="match status" value="1"/>
</dbReference>
<dbReference type="GO" id="GO:0004066">
    <property type="term" value="F:asparagine synthase (glutamine-hydrolyzing) activity"/>
    <property type="evidence" value="ECO:0007669"/>
    <property type="project" value="UniProtKB-EC"/>
</dbReference>
<dbReference type="CDD" id="cd01991">
    <property type="entry name" value="Asn_synthase_B_C"/>
    <property type="match status" value="1"/>
</dbReference>
<evidence type="ECO:0000256" key="4">
    <source>
        <dbReference type="ARBA" id="ARBA00022741"/>
    </source>
</evidence>
<evidence type="ECO:0000256" key="8">
    <source>
        <dbReference type="ARBA" id="ARBA00048741"/>
    </source>
</evidence>
<proteinExistence type="inferred from homology"/>